<dbReference type="Proteomes" id="UP000886188">
    <property type="component" value="Unassembled WGS sequence"/>
</dbReference>
<organism evidence="17">
    <name type="scientific">Pseudoalteromonas prydzensis</name>
    <dbReference type="NCBI Taxonomy" id="182141"/>
    <lineage>
        <taxon>Bacteria</taxon>
        <taxon>Pseudomonadati</taxon>
        <taxon>Pseudomonadota</taxon>
        <taxon>Gammaproteobacteria</taxon>
        <taxon>Alteromonadales</taxon>
        <taxon>Pseudoalteromonadaceae</taxon>
        <taxon>Pseudoalteromonas</taxon>
    </lineage>
</organism>
<keyword evidence="9 17" id="KW-0675">Receptor</keyword>
<evidence type="ECO:0000256" key="3">
    <source>
        <dbReference type="ARBA" id="ARBA00022448"/>
    </source>
</evidence>
<dbReference type="InterPro" id="IPR037066">
    <property type="entry name" value="Plug_dom_sf"/>
</dbReference>
<feature type="domain" description="TonB-dependent receptor-like beta-barrel" evidence="15">
    <location>
        <begin position="270"/>
        <end position="688"/>
    </location>
</feature>
<keyword evidence="6 14" id="KW-0732">Signal</keyword>
<evidence type="ECO:0000256" key="7">
    <source>
        <dbReference type="ARBA" id="ARBA00023077"/>
    </source>
</evidence>
<dbReference type="GO" id="GO:0044718">
    <property type="term" value="P:siderophore transmembrane transport"/>
    <property type="evidence" value="ECO:0007669"/>
    <property type="project" value="TreeGrafter"/>
</dbReference>
<evidence type="ECO:0000256" key="13">
    <source>
        <dbReference type="RuleBase" id="RU003357"/>
    </source>
</evidence>
<dbReference type="AlphaFoldDB" id="A0A7V1CVR7"/>
<dbReference type="Pfam" id="PF00593">
    <property type="entry name" value="TonB_dep_Rec_b-barrel"/>
    <property type="match status" value="1"/>
</dbReference>
<comment type="subcellular location">
    <subcellularLocation>
        <location evidence="1 11">Cell outer membrane</location>
        <topology evidence="1 11">Multi-pass membrane protein</topology>
    </subcellularLocation>
</comment>
<comment type="caution">
    <text evidence="17">The sequence shown here is derived from an EMBL/GenBank/DDBJ whole genome shotgun (WGS) entry which is preliminary data.</text>
</comment>
<keyword evidence="4 11" id="KW-1134">Transmembrane beta strand</keyword>
<dbReference type="GO" id="GO:0015232">
    <property type="term" value="F:heme transmembrane transporter activity"/>
    <property type="evidence" value="ECO:0007669"/>
    <property type="project" value="InterPro"/>
</dbReference>
<feature type="signal peptide" evidence="14">
    <location>
        <begin position="1"/>
        <end position="24"/>
    </location>
</feature>
<evidence type="ECO:0000256" key="10">
    <source>
        <dbReference type="ARBA" id="ARBA00023237"/>
    </source>
</evidence>
<dbReference type="InterPro" id="IPR010917">
    <property type="entry name" value="TonB_rcpt_CS"/>
</dbReference>
<keyword evidence="10 11" id="KW-0998">Cell outer membrane</keyword>
<evidence type="ECO:0000256" key="11">
    <source>
        <dbReference type="PROSITE-ProRule" id="PRU01360"/>
    </source>
</evidence>
<evidence type="ECO:0000256" key="1">
    <source>
        <dbReference type="ARBA" id="ARBA00004571"/>
    </source>
</evidence>
<dbReference type="InterPro" id="IPR010949">
    <property type="entry name" value="TonB_Hb/transfer/lactofer_rcpt"/>
</dbReference>
<dbReference type="NCBIfam" id="TIGR01786">
    <property type="entry name" value="TonB-hemlactrns"/>
    <property type="match status" value="1"/>
</dbReference>
<dbReference type="Pfam" id="PF07715">
    <property type="entry name" value="Plug"/>
    <property type="match status" value="1"/>
</dbReference>
<dbReference type="PANTHER" id="PTHR30069">
    <property type="entry name" value="TONB-DEPENDENT OUTER MEMBRANE RECEPTOR"/>
    <property type="match status" value="1"/>
</dbReference>
<keyword evidence="5 11" id="KW-0812">Transmembrane</keyword>
<dbReference type="InterPro" id="IPR000531">
    <property type="entry name" value="Beta-barrel_TonB"/>
</dbReference>
<dbReference type="GO" id="GO:0009279">
    <property type="term" value="C:cell outer membrane"/>
    <property type="evidence" value="ECO:0007669"/>
    <property type="project" value="UniProtKB-SubCell"/>
</dbReference>
<evidence type="ECO:0000259" key="16">
    <source>
        <dbReference type="Pfam" id="PF07715"/>
    </source>
</evidence>
<dbReference type="RefSeq" id="WP_304178854.1">
    <property type="nucleotide sequence ID" value="NZ_DRGM01000023.1"/>
</dbReference>
<dbReference type="GO" id="GO:0015344">
    <property type="term" value="F:siderophore uptake transmembrane transporter activity"/>
    <property type="evidence" value="ECO:0007669"/>
    <property type="project" value="TreeGrafter"/>
</dbReference>
<dbReference type="InterPro" id="IPR039426">
    <property type="entry name" value="TonB-dep_rcpt-like"/>
</dbReference>
<dbReference type="CDD" id="cd01347">
    <property type="entry name" value="ligand_gated_channel"/>
    <property type="match status" value="1"/>
</dbReference>
<reference evidence="17" key="1">
    <citation type="journal article" date="2020" name="mSystems">
        <title>Genome- and Community-Level Interaction Insights into Carbon Utilization and Element Cycling Functions of Hydrothermarchaeota in Hydrothermal Sediment.</title>
        <authorList>
            <person name="Zhou Z."/>
            <person name="Liu Y."/>
            <person name="Xu W."/>
            <person name="Pan J."/>
            <person name="Luo Z.H."/>
            <person name="Li M."/>
        </authorList>
    </citation>
    <scope>NUCLEOTIDE SEQUENCE [LARGE SCALE GENOMIC DNA]</scope>
    <source>
        <strain evidence="17">HyVt-346</strain>
    </source>
</reference>
<evidence type="ECO:0000256" key="2">
    <source>
        <dbReference type="ARBA" id="ARBA00008143"/>
    </source>
</evidence>
<evidence type="ECO:0000256" key="5">
    <source>
        <dbReference type="ARBA" id="ARBA00022692"/>
    </source>
</evidence>
<evidence type="ECO:0000256" key="14">
    <source>
        <dbReference type="SAM" id="SignalP"/>
    </source>
</evidence>
<evidence type="ECO:0000256" key="4">
    <source>
        <dbReference type="ARBA" id="ARBA00022452"/>
    </source>
</evidence>
<keyword evidence="8 11" id="KW-0472">Membrane</keyword>
<dbReference type="InterPro" id="IPR036942">
    <property type="entry name" value="Beta-barrel_TonB_sf"/>
</dbReference>
<protein>
    <submittedName>
        <fullName evidence="17">TonB-dependent hemoglobin/transferrin/lactoferrin family receptor</fullName>
    </submittedName>
</protein>
<sequence length="726" mass="80772">MFKPTLSLITLAISSVLFHTSAIADDTQSITNDELEVLVVSGSRIAKPLKDVAASISVMTAEEMQMQAVTDINQLFKYDPSIQITGRIGGAQNITVRGMGSDRILMIKDGMRMNEGYGANGLNDIVGRGFIETDTLKQVEVAKGASSSLYGSDALGGIVVFTTKDASDYLQPGEQFAGNVKAGYSDLSSQYTLAGTLAFITGDVEHVLSSTLRDGEEEQSYDGSLSPFDIESSSFMYKGKYNISETDSLDFSVDLWRQEAKGDSADGLLAYFRSLAQYGYNIVDEHTITDKETNSYQLSYHSNAQTLLWDQFNVRGYYNESSQEDEEYAFLDINAPMFGTVEKRDMFKTGLYKQTTKGLLSNASKQLNQQHTLGFGLDIETTDSLRTVHEYREADGVVSKDDSTSKFPRNDTFRAGFFINDEISFMDKRLVITPGVRFDYYEMDPNGALKTDGTQFAKIDDQHLSFNLGALYYINDMLSAYAQYGQGFKVPAYDLAYIEHYNQPTSEYIYEIMPSDDLSAEESDSYELGLRGHIGSFTVNAAVFYNEFDNFLATELVNRDSVFNADGSFSYIQDTFQYHSLDSVTIKGAEFGATFYATDSLDLFFNVAYQDGKDNSTDEYISSISPLSGNLGISYKQDDFASNVILNWAKQMTKVNEGKYQTPGYGTVDWQLSYRLADTQLNLAVNNIFDKEYYQHNNLAGHDAGDSLANLASAGRNFSATIKYNF</sequence>
<accession>A0A7V1CVR7</accession>
<dbReference type="NCBIfam" id="TIGR01785">
    <property type="entry name" value="TonB-hemin"/>
    <property type="match status" value="1"/>
</dbReference>
<keyword evidence="3 11" id="KW-0813">Transport</keyword>
<dbReference type="EMBL" id="DRGM01000023">
    <property type="protein sequence ID" value="HEA15197.1"/>
    <property type="molecule type" value="Genomic_DNA"/>
</dbReference>
<keyword evidence="7 13" id="KW-0798">TonB box</keyword>
<feature type="chain" id="PRO_5031514764" evidence="14">
    <location>
        <begin position="25"/>
        <end position="726"/>
    </location>
</feature>
<dbReference type="SUPFAM" id="SSF56935">
    <property type="entry name" value="Porins"/>
    <property type="match status" value="1"/>
</dbReference>
<proteinExistence type="inferred from homology"/>
<dbReference type="Gene3D" id="2.170.130.10">
    <property type="entry name" value="TonB-dependent receptor, plug domain"/>
    <property type="match status" value="1"/>
</dbReference>
<evidence type="ECO:0000256" key="8">
    <source>
        <dbReference type="ARBA" id="ARBA00023136"/>
    </source>
</evidence>
<evidence type="ECO:0000256" key="9">
    <source>
        <dbReference type="ARBA" id="ARBA00023170"/>
    </source>
</evidence>
<feature type="domain" description="TonB-dependent receptor plug" evidence="16">
    <location>
        <begin position="49"/>
        <end position="158"/>
    </location>
</feature>
<evidence type="ECO:0000259" key="15">
    <source>
        <dbReference type="Pfam" id="PF00593"/>
    </source>
</evidence>
<evidence type="ECO:0000256" key="12">
    <source>
        <dbReference type="PROSITE-ProRule" id="PRU10144"/>
    </source>
</evidence>
<feature type="short sequence motif" description="TonB C-terminal box" evidence="12">
    <location>
        <begin position="709"/>
        <end position="726"/>
    </location>
</feature>
<dbReference type="Gene3D" id="2.40.170.20">
    <property type="entry name" value="TonB-dependent receptor, beta-barrel domain"/>
    <property type="match status" value="1"/>
</dbReference>
<dbReference type="InterPro" id="IPR011276">
    <property type="entry name" value="TonB_haem/Hb_rcpt"/>
</dbReference>
<evidence type="ECO:0000256" key="6">
    <source>
        <dbReference type="ARBA" id="ARBA00022729"/>
    </source>
</evidence>
<dbReference type="PROSITE" id="PS01156">
    <property type="entry name" value="TONB_DEPENDENT_REC_2"/>
    <property type="match status" value="1"/>
</dbReference>
<dbReference type="PANTHER" id="PTHR30069:SF29">
    <property type="entry name" value="HEMOGLOBIN AND HEMOGLOBIN-HAPTOGLOBIN-BINDING PROTEIN 1-RELATED"/>
    <property type="match status" value="1"/>
</dbReference>
<dbReference type="InterPro" id="IPR012910">
    <property type="entry name" value="Plug_dom"/>
</dbReference>
<dbReference type="PROSITE" id="PS52016">
    <property type="entry name" value="TONB_DEPENDENT_REC_3"/>
    <property type="match status" value="1"/>
</dbReference>
<name>A0A7V1CVR7_9GAMM</name>
<comment type="similarity">
    <text evidence="2">Belongs to the TonB-dependent receptor family. Hemoglobin/haptoglobin binding protein subfamily.</text>
</comment>
<evidence type="ECO:0000313" key="17">
    <source>
        <dbReference type="EMBL" id="HEA15197.1"/>
    </source>
</evidence>
<gene>
    <name evidence="17" type="ORF">ENH88_01830</name>
</gene>